<dbReference type="PROSITE" id="PS50259">
    <property type="entry name" value="G_PROTEIN_RECEP_F3_4"/>
    <property type="match status" value="1"/>
</dbReference>
<evidence type="ECO:0000313" key="10">
    <source>
        <dbReference type="RefSeq" id="XP_060540497.1"/>
    </source>
</evidence>
<keyword evidence="5" id="KW-0325">Glycoprotein</keyword>
<proteinExistence type="predicted"/>
<evidence type="ECO:0000256" key="5">
    <source>
        <dbReference type="ARBA" id="ARBA00023180"/>
    </source>
</evidence>
<keyword evidence="9" id="KW-1185">Reference proteome</keyword>
<organism evidence="9 10">
    <name type="scientific">Pantherophis guttatus</name>
    <name type="common">Corn snake</name>
    <name type="synonym">Elaphe guttata</name>
    <dbReference type="NCBI Taxonomy" id="94885"/>
    <lineage>
        <taxon>Eukaryota</taxon>
        <taxon>Metazoa</taxon>
        <taxon>Chordata</taxon>
        <taxon>Craniata</taxon>
        <taxon>Vertebrata</taxon>
        <taxon>Euteleostomi</taxon>
        <taxon>Lepidosauria</taxon>
        <taxon>Squamata</taxon>
        <taxon>Bifurcata</taxon>
        <taxon>Unidentata</taxon>
        <taxon>Episquamata</taxon>
        <taxon>Toxicofera</taxon>
        <taxon>Serpentes</taxon>
        <taxon>Colubroidea</taxon>
        <taxon>Colubridae</taxon>
        <taxon>Colubrinae</taxon>
        <taxon>Pantherophis</taxon>
    </lineage>
</organism>
<sequence length="238" mass="27285">MFYVTLSYMGFLAAICFTVAFLARNLPGAFNKAKLITFSMLVFCSVWVTFVPTYLSTKGKSMVAVQVFSILDSSAGLLGCIFIPKCYIILPRPDPNTKEQLTTRINGVEENDSEPNLMSMQEIGRDLEGESYSAPLRPQRPEEQQPNRQEEKPFQCSMGGKRKRRSLTSHQRISSEDHLKAWSVELYHRRLSILNALNRCFHPCLHISMRCFCSFFLRRIMDTTSQPLWKLQDLPLEG</sequence>
<dbReference type="InterPro" id="IPR000068">
    <property type="entry name" value="GPCR_3_Ca_sens_rcpt-rel"/>
</dbReference>
<gene>
    <name evidence="10" type="primary">LOC132709783</name>
</gene>
<keyword evidence="2 7" id="KW-0812">Transmembrane</keyword>
<name>A0ABM3YWK5_PANGU</name>
<dbReference type="PRINTS" id="PR00248">
    <property type="entry name" value="GPCRMGR"/>
</dbReference>
<feature type="transmembrane region" description="Helical" evidence="7">
    <location>
        <begin position="35"/>
        <end position="55"/>
    </location>
</feature>
<evidence type="ECO:0000259" key="8">
    <source>
        <dbReference type="PROSITE" id="PS50259"/>
    </source>
</evidence>
<dbReference type="RefSeq" id="XP_060540497.1">
    <property type="nucleotide sequence ID" value="XM_060684514.1"/>
</dbReference>
<evidence type="ECO:0000313" key="9">
    <source>
        <dbReference type="Proteomes" id="UP001652622"/>
    </source>
</evidence>
<protein>
    <submittedName>
        <fullName evidence="10">Extracellular calcium-sensing receptor-like</fullName>
    </submittedName>
</protein>
<dbReference type="Proteomes" id="UP001652622">
    <property type="component" value="Unplaced"/>
</dbReference>
<keyword evidence="3 7" id="KW-1133">Transmembrane helix</keyword>
<dbReference type="PANTHER" id="PTHR24061">
    <property type="entry name" value="CALCIUM-SENSING RECEPTOR-RELATED"/>
    <property type="match status" value="1"/>
</dbReference>
<evidence type="ECO:0000256" key="2">
    <source>
        <dbReference type="ARBA" id="ARBA00022692"/>
    </source>
</evidence>
<reference evidence="10" key="1">
    <citation type="submission" date="2025-08" db="UniProtKB">
        <authorList>
            <consortium name="RefSeq"/>
        </authorList>
    </citation>
    <scope>IDENTIFICATION</scope>
    <source>
        <tissue evidence="10">Blood</tissue>
    </source>
</reference>
<feature type="domain" description="G-protein coupled receptors family 3 profile" evidence="8">
    <location>
        <begin position="1"/>
        <end position="105"/>
    </location>
</feature>
<evidence type="ECO:0000256" key="4">
    <source>
        <dbReference type="ARBA" id="ARBA00023136"/>
    </source>
</evidence>
<comment type="subcellular location">
    <subcellularLocation>
        <location evidence="1">Membrane</location>
        <topology evidence="1">Multi-pass membrane protein</topology>
    </subcellularLocation>
</comment>
<evidence type="ECO:0000256" key="1">
    <source>
        <dbReference type="ARBA" id="ARBA00004141"/>
    </source>
</evidence>
<evidence type="ECO:0000256" key="7">
    <source>
        <dbReference type="SAM" id="Phobius"/>
    </source>
</evidence>
<evidence type="ECO:0000256" key="6">
    <source>
        <dbReference type="SAM" id="MobiDB-lite"/>
    </source>
</evidence>
<dbReference type="GeneID" id="132709783"/>
<feature type="transmembrane region" description="Helical" evidence="7">
    <location>
        <begin position="67"/>
        <end position="90"/>
    </location>
</feature>
<dbReference type="PANTHER" id="PTHR24061:SF599">
    <property type="entry name" value="G-PROTEIN COUPLED RECEPTORS FAMILY 3 PROFILE DOMAIN-CONTAINING PROTEIN"/>
    <property type="match status" value="1"/>
</dbReference>
<feature type="transmembrane region" description="Helical" evidence="7">
    <location>
        <begin position="6"/>
        <end position="23"/>
    </location>
</feature>
<feature type="compositionally biased region" description="Basic and acidic residues" evidence="6">
    <location>
        <begin position="139"/>
        <end position="153"/>
    </location>
</feature>
<accession>A0ABM3YWK5</accession>
<keyword evidence="4 7" id="KW-0472">Membrane</keyword>
<feature type="region of interest" description="Disordered" evidence="6">
    <location>
        <begin position="131"/>
        <end position="171"/>
    </location>
</feature>
<evidence type="ECO:0000256" key="3">
    <source>
        <dbReference type="ARBA" id="ARBA00022989"/>
    </source>
</evidence>
<dbReference type="Pfam" id="PF00003">
    <property type="entry name" value="7tm_3"/>
    <property type="match status" value="1"/>
</dbReference>
<dbReference type="InterPro" id="IPR017978">
    <property type="entry name" value="GPCR_3_C"/>
</dbReference>
<dbReference type="InterPro" id="IPR000337">
    <property type="entry name" value="GPCR_3"/>
</dbReference>